<keyword evidence="3" id="KW-1185">Reference proteome</keyword>
<gene>
    <name evidence="2" type="primary">54</name>
    <name evidence="2" type="ORF">SEA_MARGARETKALI_54</name>
</gene>
<evidence type="ECO:0000256" key="1">
    <source>
        <dbReference type="SAM" id="MobiDB-lite"/>
    </source>
</evidence>
<accession>A0A345KN32</accession>
<evidence type="ECO:0000313" key="2">
    <source>
        <dbReference type="EMBL" id="AXH44434.1"/>
    </source>
</evidence>
<organism evidence="2 3">
    <name type="scientific">Arthrobacter phage MargaretKali</name>
    <dbReference type="NCBI Taxonomy" id="2250414"/>
    <lineage>
        <taxon>Viruses</taxon>
        <taxon>Duplodnaviria</taxon>
        <taxon>Heunggongvirae</taxon>
        <taxon>Uroviricota</taxon>
        <taxon>Caudoviricetes</taxon>
        <taxon>Kumottavirus</taxon>
        <taxon>Kumottavirus margaretkali</taxon>
    </lineage>
</organism>
<reference evidence="3" key="1">
    <citation type="submission" date="2018-06" db="EMBL/GenBank/DDBJ databases">
        <authorList>
            <person name="Zhirakovskaya E."/>
        </authorList>
    </citation>
    <scope>NUCLEOTIDE SEQUENCE [LARGE SCALE GENOMIC DNA]</scope>
</reference>
<protein>
    <submittedName>
        <fullName evidence="2">Uncharacterized protein</fullName>
    </submittedName>
</protein>
<dbReference type="KEGG" id="vg:77925084"/>
<feature type="compositionally biased region" description="Basic and acidic residues" evidence="1">
    <location>
        <begin position="19"/>
        <end position="29"/>
    </location>
</feature>
<feature type="compositionally biased region" description="Polar residues" evidence="1">
    <location>
        <begin position="36"/>
        <end position="45"/>
    </location>
</feature>
<sequence length="57" mass="6651">MCRSATGVCLTRFQCDHHKDADKRDEANHQARRTYNDPTSRQAVNNVLAAQRRRKPR</sequence>
<dbReference type="RefSeq" id="YP_010649536.1">
    <property type="nucleotide sequence ID" value="NC_070769.1"/>
</dbReference>
<dbReference type="EMBL" id="MH450123">
    <property type="protein sequence ID" value="AXH44434.1"/>
    <property type="molecule type" value="Genomic_DNA"/>
</dbReference>
<feature type="region of interest" description="Disordered" evidence="1">
    <location>
        <begin position="19"/>
        <end position="57"/>
    </location>
</feature>
<dbReference type="Proteomes" id="UP000257231">
    <property type="component" value="Segment"/>
</dbReference>
<dbReference type="GeneID" id="77925084"/>
<proteinExistence type="predicted"/>
<evidence type="ECO:0000313" key="3">
    <source>
        <dbReference type="Proteomes" id="UP000257231"/>
    </source>
</evidence>
<name>A0A345KN32_9CAUD</name>